<evidence type="ECO:0000256" key="5">
    <source>
        <dbReference type="ARBA" id="ARBA00022989"/>
    </source>
</evidence>
<proteinExistence type="inferred from homology"/>
<feature type="transmembrane region" description="Helical" evidence="7">
    <location>
        <begin position="240"/>
        <end position="262"/>
    </location>
</feature>
<dbReference type="Proteomes" id="UP000199006">
    <property type="component" value="Unassembled WGS sequence"/>
</dbReference>
<feature type="transmembrane region" description="Helical" evidence="7">
    <location>
        <begin position="109"/>
        <end position="131"/>
    </location>
</feature>
<feature type="transmembrane region" description="Helical" evidence="7">
    <location>
        <begin position="76"/>
        <end position="97"/>
    </location>
</feature>
<dbReference type="RefSeq" id="WP_089861952.1">
    <property type="nucleotide sequence ID" value="NZ_FOTI01000027.1"/>
</dbReference>
<dbReference type="InterPro" id="IPR035906">
    <property type="entry name" value="MetI-like_sf"/>
</dbReference>
<sequence length="274" mass="31685">MKKRKNKNIIISFILIGLSIYFIFPFYWLIISTTKNVSQLFHKSLLPGKPNHFIENIQSIFSYENGIFFKWLGNSFLYAIVGAFLAIFIACLVGYAFRRYDFYGKRIVFILILGFSMVPVYATTLPLFMFFKDLALINTRLAILLPSFVNVFSVYLMVSYWNQIPDEVFSAAEIDGASDWLIFYKIGLPNIIPGFITLFLLHFVTIWNNFFLPLVLLNTRTKMPLILGITTITDSQGHPVYNLTLTASLFTILPLLILFISLQKYFKPQFYSSK</sequence>
<dbReference type="PANTHER" id="PTHR43744:SF12">
    <property type="entry name" value="ABC TRANSPORTER PERMEASE PROTEIN MG189-RELATED"/>
    <property type="match status" value="1"/>
</dbReference>
<evidence type="ECO:0000313" key="10">
    <source>
        <dbReference type="Proteomes" id="UP000199006"/>
    </source>
</evidence>
<keyword evidence="5 7" id="KW-1133">Transmembrane helix</keyword>
<dbReference type="Gene3D" id="1.10.3720.10">
    <property type="entry name" value="MetI-like"/>
    <property type="match status" value="1"/>
</dbReference>
<dbReference type="InterPro" id="IPR000515">
    <property type="entry name" value="MetI-like"/>
</dbReference>
<gene>
    <name evidence="9" type="ORF">SAMN02983006_01873</name>
</gene>
<evidence type="ECO:0000256" key="7">
    <source>
        <dbReference type="RuleBase" id="RU363032"/>
    </source>
</evidence>
<dbReference type="GO" id="GO:0005886">
    <property type="term" value="C:plasma membrane"/>
    <property type="evidence" value="ECO:0007669"/>
    <property type="project" value="UniProtKB-SubCell"/>
</dbReference>
<keyword evidence="9" id="KW-0762">Sugar transport</keyword>
<evidence type="ECO:0000256" key="1">
    <source>
        <dbReference type="ARBA" id="ARBA00004651"/>
    </source>
</evidence>
<organism evidence="9 10">
    <name type="scientific">Halanaerobium salsuginis</name>
    <dbReference type="NCBI Taxonomy" id="29563"/>
    <lineage>
        <taxon>Bacteria</taxon>
        <taxon>Bacillati</taxon>
        <taxon>Bacillota</taxon>
        <taxon>Clostridia</taxon>
        <taxon>Halanaerobiales</taxon>
        <taxon>Halanaerobiaceae</taxon>
        <taxon>Halanaerobium</taxon>
    </lineage>
</organism>
<dbReference type="CDD" id="cd06261">
    <property type="entry name" value="TM_PBP2"/>
    <property type="match status" value="1"/>
</dbReference>
<dbReference type="SUPFAM" id="SSF161098">
    <property type="entry name" value="MetI-like"/>
    <property type="match status" value="1"/>
</dbReference>
<dbReference type="Pfam" id="PF00528">
    <property type="entry name" value="BPD_transp_1"/>
    <property type="match status" value="1"/>
</dbReference>
<evidence type="ECO:0000256" key="6">
    <source>
        <dbReference type="ARBA" id="ARBA00023136"/>
    </source>
</evidence>
<keyword evidence="10" id="KW-1185">Reference proteome</keyword>
<evidence type="ECO:0000256" key="3">
    <source>
        <dbReference type="ARBA" id="ARBA00022475"/>
    </source>
</evidence>
<dbReference type="EMBL" id="FOTI01000027">
    <property type="protein sequence ID" value="SFL72336.1"/>
    <property type="molecule type" value="Genomic_DNA"/>
</dbReference>
<keyword evidence="6 7" id="KW-0472">Membrane</keyword>
<keyword evidence="4 7" id="KW-0812">Transmembrane</keyword>
<dbReference type="STRING" id="29563.SAMN02983006_01873"/>
<feature type="transmembrane region" description="Helical" evidence="7">
    <location>
        <begin position="143"/>
        <end position="161"/>
    </location>
</feature>
<feature type="domain" description="ABC transmembrane type-1" evidence="8">
    <location>
        <begin position="72"/>
        <end position="262"/>
    </location>
</feature>
<reference evidence="9 10" key="1">
    <citation type="submission" date="2016-10" db="EMBL/GenBank/DDBJ databases">
        <authorList>
            <person name="de Groot N.N."/>
        </authorList>
    </citation>
    <scope>NUCLEOTIDE SEQUENCE [LARGE SCALE GENOMIC DNA]</scope>
    <source>
        <strain evidence="9 10">ATCC 51327</strain>
    </source>
</reference>
<dbReference type="PANTHER" id="PTHR43744">
    <property type="entry name" value="ABC TRANSPORTER PERMEASE PROTEIN MG189-RELATED-RELATED"/>
    <property type="match status" value="1"/>
</dbReference>
<dbReference type="GO" id="GO:0055085">
    <property type="term" value="P:transmembrane transport"/>
    <property type="evidence" value="ECO:0007669"/>
    <property type="project" value="InterPro"/>
</dbReference>
<comment type="similarity">
    <text evidence="7">Belongs to the binding-protein-dependent transport system permease family.</text>
</comment>
<dbReference type="AlphaFoldDB" id="A0A1I4K1S5"/>
<feature type="transmembrane region" description="Helical" evidence="7">
    <location>
        <begin position="9"/>
        <end position="30"/>
    </location>
</feature>
<name>A0A1I4K1S5_9FIRM</name>
<dbReference type="OrthoDB" id="9771544at2"/>
<comment type="subcellular location">
    <subcellularLocation>
        <location evidence="1 7">Cell membrane</location>
        <topology evidence="1 7">Multi-pass membrane protein</topology>
    </subcellularLocation>
</comment>
<feature type="transmembrane region" description="Helical" evidence="7">
    <location>
        <begin position="182"/>
        <end position="207"/>
    </location>
</feature>
<evidence type="ECO:0000256" key="4">
    <source>
        <dbReference type="ARBA" id="ARBA00022692"/>
    </source>
</evidence>
<dbReference type="PROSITE" id="PS50928">
    <property type="entry name" value="ABC_TM1"/>
    <property type="match status" value="1"/>
</dbReference>
<evidence type="ECO:0000256" key="2">
    <source>
        <dbReference type="ARBA" id="ARBA00022448"/>
    </source>
</evidence>
<keyword evidence="3" id="KW-1003">Cell membrane</keyword>
<accession>A0A1I4K1S5</accession>
<keyword evidence="2 7" id="KW-0813">Transport</keyword>
<protein>
    <submittedName>
        <fullName evidence="9">Multiple sugar transport system permease protein</fullName>
    </submittedName>
</protein>
<evidence type="ECO:0000313" key="9">
    <source>
        <dbReference type="EMBL" id="SFL72336.1"/>
    </source>
</evidence>
<evidence type="ECO:0000259" key="8">
    <source>
        <dbReference type="PROSITE" id="PS50928"/>
    </source>
</evidence>